<organism evidence="3 4">
    <name type="scientific">Pseudonocardia autotrophica</name>
    <name type="common">Amycolata autotrophica</name>
    <name type="synonym">Nocardia autotrophica</name>
    <dbReference type="NCBI Taxonomy" id="2074"/>
    <lineage>
        <taxon>Bacteria</taxon>
        <taxon>Bacillati</taxon>
        <taxon>Actinomycetota</taxon>
        <taxon>Actinomycetes</taxon>
        <taxon>Pseudonocardiales</taxon>
        <taxon>Pseudonocardiaceae</taxon>
        <taxon>Pseudonocardia</taxon>
    </lineage>
</organism>
<keyword evidence="2" id="KW-1133">Transmembrane helix</keyword>
<evidence type="ECO:0000313" key="4">
    <source>
        <dbReference type="Proteomes" id="UP000194360"/>
    </source>
</evidence>
<keyword evidence="2" id="KW-0812">Transmembrane</keyword>
<comment type="caution">
    <text evidence="3">The sequence shown here is derived from an EMBL/GenBank/DDBJ whole genome shotgun (WGS) entry which is preliminary data.</text>
</comment>
<dbReference type="STRING" id="2074.BG845_01957"/>
<accession>A0A1Y2N1W9</accession>
<name>A0A1Y2N1W9_PSEAH</name>
<feature type="region of interest" description="Disordered" evidence="1">
    <location>
        <begin position="79"/>
        <end position="116"/>
    </location>
</feature>
<feature type="compositionally biased region" description="Pro residues" evidence="1">
    <location>
        <begin position="96"/>
        <end position="116"/>
    </location>
</feature>
<feature type="transmembrane region" description="Helical" evidence="2">
    <location>
        <begin position="46"/>
        <end position="70"/>
    </location>
</feature>
<keyword evidence="4" id="KW-1185">Reference proteome</keyword>
<keyword evidence="2" id="KW-0472">Membrane</keyword>
<dbReference type="OrthoDB" id="9960776at2"/>
<evidence type="ECO:0000256" key="1">
    <source>
        <dbReference type="SAM" id="MobiDB-lite"/>
    </source>
</evidence>
<reference evidence="3 4" key="1">
    <citation type="submission" date="2016-09" db="EMBL/GenBank/DDBJ databases">
        <title>Pseudonocardia autotrophica DSM535, a candidate organism with high potential of specific P450 cytochromes.</title>
        <authorList>
            <person name="Grumaz C."/>
            <person name="Vainshtein Y."/>
            <person name="Kirstahler P."/>
            <person name="Sohn K."/>
        </authorList>
    </citation>
    <scope>NUCLEOTIDE SEQUENCE [LARGE SCALE GENOMIC DNA]</scope>
    <source>
        <strain evidence="3 4">DSM 535</strain>
    </source>
</reference>
<feature type="compositionally biased region" description="Low complexity" evidence="1">
    <location>
        <begin position="79"/>
        <end position="95"/>
    </location>
</feature>
<evidence type="ECO:0000256" key="2">
    <source>
        <dbReference type="SAM" id="Phobius"/>
    </source>
</evidence>
<proteinExistence type="predicted"/>
<gene>
    <name evidence="3" type="ORF">BG845_01957</name>
</gene>
<protein>
    <submittedName>
        <fullName evidence="3">Uncharacterized protein</fullName>
    </submittedName>
</protein>
<evidence type="ECO:0000313" key="3">
    <source>
        <dbReference type="EMBL" id="OSY41466.1"/>
    </source>
</evidence>
<dbReference type="EMBL" id="MIGB01000008">
    <property type="protein sequence ID" value="OSY41466.1"/>
    <property type="molecule type" value="Genomic_DNA"/>
</dbReference>
<dbReference type="AlphaFoldDB" id="A0A1Y2N1W9"/>
<sequence>MNGFVLTWIVFGVMLALFAARAWVVESNRGRLTTAGSAQRGLTAAVAGSVVVLVVMLTFNGGVTLVDLLINGEAELTTPADAATGGAGPGEAPVDPAAPPAADPAAPPAADPPPAP</sequence>
<dbReference type="RefSeq" id="WP_085912237.1">
    <property type="nucleotide sequence ID" value="NZ_AP018920.1"/>
</dbReference>
<dbReference type="Proteomes" id="UP000194360">
    <property type="component" value="Unassembled WGS sequence"/>
</dbReference>